<keyword evidence="2" id="KW-1185">Reference proteome</keyword>
<dbReference type="Proteomes" id="UP001239111">
    <property type="component" value="Chromosome 2"/>
</dbReference>
<evidence type="ECO:0000313" key="2">
    <source>
        <dbReference type="Proteomes" id="UP001239111"/>
    </source>
</evidence>
<reference evidence="1" key="1">
    <citation type="submission" date="2023-04" db="EMBL/GenBank/DDBJ databases">
        <title>A chromosome-level genome assembly of the parasitoid wasp Eretmocerus hayati.</title>
        <authorList>
            <person name="Zhong Y."/>
            <person name="Liu S."/>
            <person name="Liu Y."/>
        </authorList>
    </citation>
    <scope>NUCLEOTIDE SEQUENCE</scope>
    <source>
        <strain evidence="1">ZJU_SS_LIU_2023</strain>
    </source>
</reference>
<evidence type="ECO:0000313" key="1">
    <source>
        <dbReference type="EMBL" id="KAJ8674729.1"/>
    </source>
</evidence>
<name>A0ACC2NUG5_9HYME</name>
<accession>A0ACC2NUG5</accession>
<organism evidence="1 2">
    <name type="scientific">Eretmocerus hayati</name>
    <dbReference type="NCBI Taxonomy" id="131215"/>
    <lineage>
        <taxon>Eukaryota</taxon>
        <taxon>Metazoa</taxon>
        <taxon>Ecdysozoa</taxon>
        <taxon>Arthropoda</taxon>
        <taxon>Hexapoda</taxon>
        <taxon>Insecta</taxon>
        <taxon>Pterygota</taxon>
        <taxon>Neoptera</taxon>
        <taxon>Endopterygota</taxon>
        <taxon>Hymenoptera</taxon>
        <taxon>Apocrita</taxon>
        <taxon>Proctotrupomorpha</taxon>
        <taxon>Chalcidoidea</taxon>
        <taxon>Aphelinidae</taxon>
        <taxon>Aphelininae</taxon>
        <taxon>Eretmocerus</taxon>
    </lineage>
</organism>
<gene>
    <name evidence="1" type="ORF">QAD02_010515</name>
</gene>
<proteinExistence type="predicted"/>
<sequence>MEILISEDIISFGGLDECLYKFTFNIGPIMTYVEDLEVIVANARVKVGKMKEKKVYIQESLTVKSVKSEQVRQEIEKKWEEKRNLIKKLQECEKDISSRLSTWEGMQEEIGAMRMQLNEVDSQIEDKCHALDFQLKQSERVTRRILLQQIQNLDHFCKNTKQDIQAWKSQDSSSSQKEFDGEHVLHILL</sequence>
<comment type="caution">
    <text evidence="1">The sequence shown here is derived from an EMBL/GenBank/DDBJ whole genome shotgun (WGS) entry which is preliminary data.</text>
</comment>
<protein>
    <submittedName>
        <fullName evidence="1">Uncharacterized protein</fullName>
    </submittedName>
</protein>
<dbReference type="EMBL" id="CM056742">
    <property type="protein sequence ID" value="KAJ8674729.1"/>
    <property type="molecule type" value="Genomic_DNA"/>
</dbReference>